<dbReference type="STRING" id="27342.A0A0H2SJ11"/>
<evidence type="ECO:0000313" key="3">
    <source>
        <dbReference type="EMBL" id="KLO17071.1"/>
    </source>
</evidence>
<feature type="chain" id="PRO_5005202220" description="WW domain-containing protein" evidence="2">
    <location>
        <begin position="18"/>
        <end position="197"/>
    </location>
</feature>
<feature type="compositionally biased region" description="Pro residues" evidence="1">
    <location>
        <begin position="112"/>
        <end position="123"/>
    </location>
</feature>
<feature type="compositionally biased region" description="Low complexity" evidence="1">
    <location>
        <begin position="124"/>
        <end position="134"/>
    </location>
</feature>
<feature type="signal peptide" evidence="2">
    <location>
        <begin position="1"/>
        <end position="17"/>
    </location>
</feature>
<evidence type="ECO:0000256" key="2">
    <source>
        <dbReference type="SAM" id="SignalP"/>
    </source>
</evidence>
<sequence length="197" mass="22243">MSLRPFILLVSFAFADSTYLRSSTLPSMSGAPPDDDTRPLPYGWVKQWNSDYAQHFYVRFAEVGVAKRYMRTDCNHQVDTKADPPRSIWVHPLDDEQYLKGHPEAREKSPSPYRPPAGPPPPGASSSAASTSSSRGDELRNRMERDKDKGGEKRGFLGKIKDSVIGTKEERELAKLREREVSLRTSSVLYYHPDNSI</sequence>
<dbReference type="Proteomes" id="UP000053477">
    <property type="component" value="Unassembled WGS sequence"/>
</dbReference>
<dbReference type="OrthoDB" id="2367685at2759"/>
<name>A0A0H2SJ11_9AGAM</name>
<gene>
    <name evidence="3" type="ORF">SCHPADRAFT_188013</name>
</gene>
<feature type="compositionally biased region" description="Basic and acidic residues" evidence="1">
    <location>
        <begin position="135"/>
        <end position="158"/>
    </location>
</feature>
<evidence type="ECO:0008006" key="5">
    <source>
        <dbReference type="Google" id="ProtNLM"/>
    </source>
</evidence>
<dbReference type="AlphaFoldDB" id="A0A0H2SJ11"/>
<organism evidence="3 4">
    <name type="scientific">Schizopora paradoxa</name>
    <dbReference type="NCBI Taxonomy" id="27342"/>
    <lineage>
        <taxon>Eukaryota</taxon>
        <taxon>Fungi</taxon>
        <taxon>Dikarya</taxon>
        <taxon>Basidiomycota</taxon>
        <taxon>Agaricomycotina</taxon>
        <taxon>Agaricomycetes</taxon>
        <taxon>Hymenochaetales</taxon>
        <taxon>Schizoporaceae</taxon>
        <taxon>Schizopora</taxon>
    </lineage>
</organism>
<proteinExistence type="predicted"/>
<keyword evidence="4" id="KW-1185">Reference proteome</keyword>
<keyword evidence="2" id="KW-0732">Signal</keyword>
<dbReference type="InParanoid" id="A0A0H2SJ11"/>
<reference evidence="3 4" key="1">
    <citation type="submission" date="2015-04" db="EMBL/GenBank/DDBJ databases">
        <title>Complete genome sequence of Schizopora paradoxa KUC8140, a cosmopolitan wood degrader in East Asia.</title>
        <authorList>
            <consortium name="DOE Joint Genome Institute"/>
            <person name="Min B."/>
            <person name="Park H."/>
            <person name="Jang Y."/>
            <person name="Kim J.-J."/>
            <person name="Kim K.H."/>
            <person name="Pangilinan J."/>
            <person name="Lipzen A."/>
            <person name="Riley R."/>
            <person name="Grigoriev I.V."/>
            <person name="Spatafora J.W."/>
            <person name="Choi I.-G."/>
        </authorList>
    </citation>
    <scope>NUCLEOTIDE SEQUENCE [LARGE SCALE GENOMIC DNA]</scope>
    <source>
        <strain evidence="3 4">KUC8140</strain>
    </source>
</reference>
<feature type="region of interest" description="Disordered" evidence="1">
    <location>
        <begin position="103"/>
        <end position="158"/>
    </location>
</feature>
<dbReference type="EMBL" id="KQ085909">
    <property type="protein sequence ID" value="KLO17071.1"/>
    <property type="molecule type" value="Genomic_DNA"/>
</dbReference>
<evidence type="ECO:0000313" key="4">
    <source>
        <dbReference type="Proteomes" id="UP000053477"/>
    </source>
</evidence>
<evidence type="ECO:0000256" key="1">
    <source>
        <dbReference type="SAM" id="MobiDB-lite"/>
    </source>
</evidence>
<accession>A0A0H2SJ11</accession>
<protein>
    <recommendedName>
        <fullName evidence="5">WW domain-containing protein</fullName>
    </recommendedName>
</protein>